<feature type="domain" description="Methylated-DNA-[protein]-cysteine S-methyltransferase DNA binding" evidence="9">
    <location>
        <begin position="87"/>
        <end position="166"/>
    </location>
</feature>
<dbReference type="SUPFAM" id="SSF46767">
    <property type="entry name" value="Methylated DNA-protein cysteine methyltransferase, C-terminal domain"/>
    <property type="match status" value="1"/>
</dbReference>
<evidence type="ECO:0000256" key="2">
    <source>
        <dbReference type="ARBA" id="ARBA00022490"/>
    </source>
</evidence>
<dbReference type="InterPro" id="IPR023546">
    <property type="entry name" value="MGMT"/>
</dbReference>
<comment type="caution">
    <text evidence="11">The sequence shown here is derived from an EMBL/GenBank/DDBJ whole genome shotgun (WGS) entry which is preliminary data.</text>
</comment>
<comment type="miscellaneous">
    <text evidence="8">This enzyme catalyzes only one turnover and therefore is not strictly catalytic. According to one definition, an enzyme is a biocatalyst that acts repeatedly and over many reaction cycles.</text>
</comment>
<comment type="catalytic activity">
    <reaction evidence="7 8">
        <text>a 6-O-methyl-2'-deoxyguanosine in DNA + L-cysteinyl-[protein] = S-methyl-L-cysteinyl-[protein] + a 2'-deoxyguanosine in DNA</text>
        <dbReference type="Rhea" id="RHEA:24000"/>
        <dbReference type="Rhea" id="RHEA-COMP:10131"/>
        <dbReference type="Rhea" id="RHEA-COMP:10132"/>
        <dbReference type="Rhea" id="RHEA-COMP:11367"/>
        <dbReference type="Rhea" id="RHEA-COMP:11368"/>
        <dbReference type="ChEBI" id="CHEBI:29950"/>
        <dbReference type="ChEBI" id="CHEBI:82612"/>
        <dbReference type="ChEBI" id="CHEBI:85445"/>
        <dbReference type="ChEBI" id="CHEBI:85448"/>
        <dbReference type="EC" id="2.1.1.63"/>
    </reaction>
</comment>
<dbReference type="PROSITE" id="PS00374">
    <property type="entry name" value="MGMT"/>
    <property type="match status" value="1"/>
</dbReference>
<dbReference type="HAMAP" id="MF_00772">
    <property type="entry name" value="OGT"/>
    <property type="match status" value="1"/>
</dbReference>
<evidence type="ECO:0000256" key="5">
    <source>
        <dbReference type="ARBA" id="ARBA00022763"/>
    </source>
</evidence>
<dbReference type="EMBL" id="JANWGH010000001">
    <property type="protein sequence ID" value="MCS5490078.1"/>
    <property type="molecule type" value="Genomic_DNA"/>
</dbReference>
<keyword evidence="6 8" id="KW-0234">DNA repair</keyword>
<dbReference type="PANTHER" id="PTHR10815">
    <property type="entry name" value="METHYLATED-DNA--PROTEIN-CYSTEINE METHYLTRANSFERASE"/>
    <property type="match status" value="1"/>
</dbReference>
<evidence type="ECO:0000256" key="4">
    <source>
        <dbReference type="ARBA" id="ARBA00022679"/>
    </source>
</evidence>
<comment type="function">
    <text evidence="8">Involved in the cellular defense against the biological effects of O6-methylguanine (O6-MeG) and O4-methylthymine (O4-MeT) in DNA. Repairs the methylated nucleobase in DNA by stoichiometrically transferring the methyl group to a cysteine residue in the enzyme. This is a suicide reaction: the enzyme is irreversibly inactivated.</text>
</comment>
<accession>A0ABT2G486</accession>
<feature type="domain" description="Methylguanine DNA methyltransferase ribonuclease-like" evidence="10">
    <location>
        <begin position="4"/>
        <end position="82"/>
    </location>
</feature>
<evidence type="ECO:0000259" key="10">
    <source>
        <dbReference type="Pfam" id="PF02870"/>
    </source>
</evidence>
<proteinExistence type="inferred from homology"/>
<gene>
    <name evidence="11" type="ORF">NY014_06540</name>
</gene>
<name>A0ABT2G486_9BACT</name>
<keyword evidence="12" id="KW-1185">Reference proteome</keyword>
<evidence type="ECO:0000259" key="9">
    <source>
        <dbReference type="Pfam" id="PF01035"/>
    </source>
</evidence>
<protein>
    <recommendedName>
        <fullName evidence="8">Methylated-DNA--protein-cysteine methyltransferase</fullName>
        <ecNumber evidence="8">2.1.1.63</ecNumber>
    </recommendedName>
    <alternativeName>
        <fullName evidence="8">6-O-methylguanine-DNA methyltransferase</fullName>
        <shortName evidence="8">MGMT</shortName>
    </alternativeName>
    <alternativeName>
        <fullName evidence="8">O-6-methylguanine-DNA-alkyltransferase</fullName>
    </alternativeName>
</protein>
<evidence type="ECO:0000256" key="3">
    <source>
        <dbReference type="ARBA" id="ARBA00022603"/>
    </source>
</evidence>
<keyword evidence="5 8" id="KW-0227">DNA damage</keyword>
<feature type="active site" description="Nucleophile; methyl group acceptor" evidence="8">
    <location>
        <position position="138"/>
    </location>
</feature>
<dbReference type="PANTHER" id="PTHR10815:SF5">
    <property type="entry name" value="METHYLATED-DNA--PROTEIN-CYSTEINE METHYLTRANSFERASE"/>
    <property type="match status" value="1"/>
</dbReference>
<organism evidence="11 12">
    <name type="scientific">Algoriphagus limi</name>
    <dbReference type="NCBI Taxonomy" id="2975273"/>
    <lineage>
        <taxon>Bacteria</taxon>
        <taxon>Pseudomonadati</taxon>
        <taxon>Bacteroidota</taxon>
        <taxon>Cytophagia</taxon>
        <taxon>Cytophagales</taxon>
        <taxon>Cyclobacteriaceae</taxon>
        <taxon>Algoriphagus</taxon>
    </lineage>
</organism>
<dbReference type="EC" id="2.1.1.63" evidence="8"/>
<dbReference type="Pfam" id="PF01035">
    <property type="entry name" value="DNA_binding_1"/>
    <property type="match status" value="1"/>
</dbReference>
<dbReference type="RefSeq" id="WP_259413755.1">
    <property type="nucleotide sequence ID" value="NZ_JANWGH010000001.1"/>
</dbReference>
<dbReference type="InterPro" id="IPR001497">
    <property type="entry name" value="MethylDNA_cys_MeTrfase_AS"/>
</dbReference>
<dbReference type="Gene3D" id="3.30.160.70">
    <property type="entry name" value="Methylated DNA-protein cysteine methyltransferase domain"/>
    <property type="match status" value="1"/>
</dbReference>
<dbReference type="InterPro" id="IPR014048">
    <property type="entry name" value="MethylDNA_cys_MeTrfase_DNA-bd"/>
</dbReference>
<reference evidence="11 12" key="1">
    <citation type="submission" date="2022-08" db="EMBL/GenBank/DDBJ databases">
        <title>Algoriphagus sp. CAU 1643 isolated from mud.</title>
        <authorList>
            <person name="Kim W."/>
        </authorList>
    </citation>
    <scope>NUCLEOTIDE SEQUENCE [LARGE SCALE GENOMIC DNA]</scope>
    <source>
        <strain evidence="11 12">CAU 1643</strain>
    </source>
</reference>
<evidence type="ECO:0000256" key="7">
    <source>
        <dbReference type="ARBA" id="ARBA00049348"/>
    </source>
</evidence>
<evidence type="ECO:0000256" key="1">
    <source>
        <dbReference type="ARBA" id="ARBA00001286"/>
    </source>
</evidence>
<dbReference type="Gene3D" id="1.10.10.10">
    <property type="entry name" value="Winged helix-like DNA-binding domain superfamily/Winged helix DNA-binding domain"/>
    <property type="match status" value="1"/>
</dbReference>
<dbReference type="CDD" id="cd06445">
    <property type="entry name" value="ATase"/>
    <property type="match status" value="1"/>
</dbReference>
<dbReference type="NCBIfam" id="TIGR00589">
    <property type="entry name" value="ogt"/>
    <property type="match status" value="1"/>
</dbReference>
<evidence type="ECO:0000256" key="6">
    <source>
        <dbReference type="ARBA" id="ARBA00023204"/>
    </source>
</evidence>
<comment type="catalytic activity">
    <reaction evidence="1 8">
        <text>a 4-O-methyl-thymidine in DNA + L-cysteinyl-[protein] = a thymidine in DNA + S-methyl-L-cysteinyl-[protein]</text>
        <dbReference type="Rhea" id="RHEA:53428"/>
        <dbReference type="Rhea" id="RHEA-COMP:10131"/>
        <dbReference type="Rhea" id="RHEA-COMP:10132"/>
        <dbReference type="Rhea" id="RHEA-COMP:13555"/>
        <dbReference type="Rhea" id="RHEA-COMP:13556"/>
        <dbReference type="ChEBI" id="CHEBI:29950"/>
        <dbReference type="ChEBI" id="CHEBI:82612"/>
        <dbReference type="ChEBI" id="CHEBI:137386"/>
        <dbReference type="ChEBI" id="CHEBI:137387"/>
        <dbReference type="EC" id="2.1.1.63"/>
    </reaction>
</comment>
<dbReference type="SUPFAM" id="SSF53155">
    <property type="entry name" value="Methylated DNA-protein cysteine methyltransferase domain"/>
    <property type="match status" value="1"/>
</dbReference>
<sequence>MKSIYTTSFKSPVGELILGSFDNQLCLCDWKYRKMRAPIDERIRKGLGAEFVEGESEINKETIRQLEAYFAGDLTQFDIPLLPFGTDFQKEVWKKLTEIHYGETRSYLQLSKDLGNTDAIRAVASANGANAISILIPCHRIIGSDGSLVGYAGGLEAKKKLLKLEKAETQTDKAQLKFF</sequence>
<keyword evidence="4 8" id="KW-0808">Transferase</keyword>
<evidence type="ECO:0000256" key="8">
    <source>
        <dbReference type="HAMAP-Rule" id="MF_00772"/>
    </source>
</evidence>
<dbReference type="Pfam" id="PF02870">
    <property type="entry name" value="Methyltransf_1N"/>
    <property type="match status" value="1"/>
</dbReference>
<evidence type="ECO:0000313" key="12">
    <source>
        <dbReference type="Proteomes" id="UP001206788"/>
    </source>
</evidence>
<dbReference type="InterPro" id="IPR036217">
    <property type="entry name" value="MethylDNA_cys_MeTrfase_DNAb"/>
</dbReference>
<dbReference type="InterPro" id="IPR036631">
    <property type="entry name" value="MGMT_N_sf"/>
</dbReference>
<dbReference type="Proteomes" id="UP001206788">
    <property type="component" value="Unassembled WGS sequence"/>
</dbReference>
<comment type="similarity">
    <text evidence="8">Belongs to the MGMT family.</text>
</comment>
<keyword evidence="3 8" id="KW-0489">Methyltransferase</keyword>
<dbReference type="InterPro" id="IPR008332">
    <property type="entry name" value="MethylG_MeTrfase_N"/>
</dbReference>
<dbReference type="InterPro" id="IPR036388">
    <property type="entry name" value="WH-like_DNA-bd_sf"/>
</dbReference>
<comment type="subcellular location">
    <subcellularLocation>
        <location evidence="8">Cytoplasm</location>
    </subcellularLocation>
</comment>
<evidence type="ECO:0000313" key="11">
    <source>
        <dbReference type="EMBL" id="MCS5490078.1"/>
    </source>
</evidence>
<keyword evidence="2 8" id="KW-0963">Cytoplasm</keyword>